<sequence length="262" mass="28126">MNKRHDQCEQLEMYAVDGLNAEERAEFEQHLIECQNCVDSLAELASLVDLLPLSSEPVEVPSGMKERILGHILQHTATEGSNVEPDVQSVGNPESATTRAQSAGPGKFRPWIYSGLAAAVIVLGIYNFNLQKDVKDLKTELASINEPVQGVKVNKAVTLSSATADIVAKGLATIVIDSKGTHLLVQAEKLPELKGTEAYQVWLVKDGNVVNAGTFMTHNGSGGLYYTFDPSDYDQIAITLEPDAHGETPRGTAVLAANLLGS</sequence>
<keyword evidence="5 10" id="KW-1133">Transmembrane helix</keyword>
<accession>A0ABS4J2B4</accession>
<evidence type="ECO:0000256" key="8">
    <source>
        <dbReference type="ARBA" id="ARBA00030803"/>
    </source>
</evidence>
<dbReference type="InterPro" id="IPR041916">
    <property type="entry name" value="Anti_sigma_zinc_sf"/>
</dbReference>
<evidence type="ECO:0000256" key="2">
    <source>
        <dbReference type="ARBA" id="ARBA00004236"/>
    </source>
</evidence>
<evidence type="ECO:0000256" key="10">
    <source>
        <dbReference type="SAM" id="Phobius"/>
    </source>
</evidence>
<dbReference type="InterPro" id="IPR051474">
    <property type="entry name" value="Anti-sigma-K/W_factor"/>
</dbReference>
<evidence type="ECO:0000256" key="7">
    <source>
        <dbReference type="ARBA" id="ARBA00029829"/>
    </source>
</evidence>
<dbReference type="InterPro" id="IPR018764">
    <property type="entry name" value="RskA_C"/>
</dbReference>
<proteinExistence type="predicted"/>
<dbReference type="RefSeq" id="WP_209974416.1">
    <property type="nucleotide sequence ID" value="NZ_JAGGLB010000016.1"/>
</dbReference>
<evidence type="ECO:0000256" key="9">
    <source>
        <dbReference type="SAM" id="MobiDB-lite"/>
    </source>
</evidence>
<dbReference type="EMBL" id="JAGGLB010000016">
    <property type="protein sequence ID" value="MBP1992954.1"/>
    <property type="molecule type" value="Genomic_DNA"/>
</dbReference>
<feature type="domain" description="Anti-sigma K factor RskA C-terminal" evidence="11">
    <location>
        <begin position="116"/>
        <end position="247"/>
    </location>
</feature>
<feature type="region of interest" description="Disordered" evidence="9">
    <location>
        <begin position="80"/>
        <end position="104"/>
    </location>
</feature>
<protein>
    <recommendedName>
        <fullName evidence="8">Regulator of SigK</fullName>
    </recommendedName>
    <alternativeName>
        <fullName evidence="7">Sigma-K anti-sigma factor RskA</fullName>
    </alternativeName>
</protein>
<dbReference type="Gene3D" id="1.10.10.1320">
    <property type="entry name" value="Anti-sigma factor, zinc-finger domain"/>
    <property type="match status" value="1"/>
</dbReference>
<dbReference type="Pfam" id="PF10099">
    <property type="entry name" value="RskA_C"/>
    <property type="match status" value="1"/>
</dbReference>
<evidence type="ECO:0000256" key="6">
    <source>
        <dbReference type="ARBA" id="ARBA00023136"/>
    </source>
</evidence>
<dbReference type="PANTHER" id="PTHR37461">
    <property type="entry name" value="ANTI-SIGMA-K FACTOR RSKA"/>
    <property type="match status" value="1"/>
</dbReference>
<keyword evidence="13" id="KW-1185">Reference proteome</keyword>
<evidence type="ECO:0000256" key="1">
    <source>
        <dbReference type="ARBA" id="ARBA00004167"/>
    </source>
</evidence>
<evidence type="ECO:0000256" key="5">
    <source>
        <dbReference type="ARBA" id="ARBA00022989"/>
    </source>
</evidence>
<keyword evidence="6 10" id="KW-0472">Membrane</keyword>
<name>A0ABS4J2B4_9BACL</name>
<organism evidence="12 13">
    <name type="scientific">Paenibacillus eucommiae</name>
    <dbReference type="NCBI Taxonomy" id="1355755"/>
    <lineage>
        <taxon>Bacteria</taxon>
        <taxon>Bacillati</taxon>
        <taxon>Bacillota</taxon>
        <taxon>Bacilli</taxon>
        <taxon>Bacillales</taxon>
        <taxon>Paenibacillaceae</taxon>
        <taxon>Paenibacillus</taxon>
    </lineage>
</organism>
<comment type="subcellular location">
    <subcellularLocation>
        <location evidence="2">Cell membrane</location>
    </subcellularLocation>
    <subcellularLocation>
        <location evidence="1">Membrane</location>
        <topology evidence="1">Single-pass membrane protein</topology>
    </subcellularLocation>
</comment>
<keyword evidence="3" id="KW-1003">Cell membrane</keyword>
<keyword evidence="4 10" id="KW-0812">Transmembrane</keyword>
<evidence type="ECO:0000256" key="3">
    <source>
        <dbReference type="ARBA" id="ARBA00022475"/>
    </source>
</evidence>
<dbReference type="PANTHER" id="PTHR37461:SF1">
    <property type="entry name" value="ANTI-SIGMA-K FACTOR RSKA"/>
    <property type="match status" value="1"/>
</dbReference>
<evidence type="ECO:0000259" key="11">
    <source>
        <dbReference type="Pfam" id="PF10099"/>
    </source>
</evidence>
<feature type="compositionally biased region" description="Polar residues" evidence="9">
    <location>
        <begin position="89"/>
        <end position="101"/>
    </location>
</feature>
<evidence type="ECO:0000313" key="13">
    <source>
        <dbReference type="Proteomes" id="UP001519287"/>
    </source>
</evidence>
<dbReference type="Proteomes" id="UP001519287">
    <property type="component" value="Unassembled WGS sequence"/>
</dbReference>
<gene>
    <name evidence="12" type="ORF">J2Z66_004571</name>
</gene>
<feature type="transmembrane region" description="Helical" evidence="10">
    <location>
        <begin position="111"/>
        <end position="128"/>
    </location>
</feature>
<evidence type="ECO:0000256" key="4">
    <source>
        <dbReference type="ARBA" id="ARBA00022692"/>
    </source>
</evidence>
<evidence type="ECO:0000313" key="12">
    <source>
        <dbReference type="EMBL" id="MBP1992954.1"/>
    </source>
</evidence>
<reference evidence="12 13" key="1">
    <citation type="submission" date="2021-03" db="EMBL/GenBank/DDBJ databases">
        <title>Genomic Encyclopedia of Type Strains, Phase IV (KMG-IV): sequencing the most valuable type-strain genomes for metagenomic binning, comparative biology and taxonomic classification.</title>
        <authorList>
            <person name="Goeker M."/>
        </authorList>
    </citation>
    <scope>NUCLEOTIDE SEQUENCE [LARGE SCALE GENOMIC DNA]</scope>
    <source>
        <strain evidence="12 13">DSM 26048</strain>
    </source>
</reference>
<comment type="caution">
    <text evidence="12">The sequence shown here is derived from an EMBL/GenBank/DDBJ whole genome shotgun (WGS) entry which is preliminary data.</text>
</comment>